<dbReference type="PANTHER" id="PTHR43479">
    <property type="entry name" value="ACREF/ENVCD OPERON REPRESSOR-RELATED"/>
    <property type="match status" value="1"/>
</dbReference>
<dbReference type="InterPro" id="IPR036271">
    <property type="entry name" value="Tet_transcr_reg_TetR-rel_C_sf"/>
</dbReference>
<comment type="caution">
    <text evidence="2">The sequence shown here is derived from an EMBL/GenBank/DDBJ whole genome shotgun (WGS) entry which is preliminary data.</text>
</comment>
<dbReference type="STRING" id="319236.BST91_12585"/>
<dbReference type="RefSeq" id="WP_042276244.1">
    <property type="nucleotide sequence ID" value="NZ_BBML01000001.1"/>
</dbReference>
<dbReference type="eggNOG" id="COG1309">
    <property type="taxonomic scope" value="Bacteria"/>
</dbReference>
<dbReference type="Gene3D" id="1.10.357.10">
    <property type="entry name" value="Tetracycline Repressor, domain 2"/>
    <property type="match status" value="1"/>
</dbReference>
<dbReference type="InterPro" id="IPR009057">
    <property type="entry name" value="Homeodomain-like_sf"/>
</dbReference>
<name>A0A090QJB8_9FLAO</name>
<dbReference type="PRINTS" id="PR00455">
    <property type="entry name" value="HTHTETR"/>
</dbReference>
<dbReference type="AlphaFoldDB" id="A0A090QJB8"/>
<sequence>MSQLKDQIIKKSLEMFLTLGFKSVTMDDIAAKLGMSKKTLYTHFKNKQELVAHASLHMCNTICDGVDNIIEQYEDKPIEELYAVKRFVMEEMKGDQTSSIHQLQRYYPEAYKPVHDIKFHYMDSCIKKNVNNGIKLGVYRNNVNPDFIARIYFIGMQGIKDISIFPTNEFPVNDLYDDYLEYHLRGILTPKGRQILNQIINSNHD</sequence>
<dbReference type="SUPFAM" id="SSF48498">
    <property type="entry name" value="Tetracyclin repressor-like, C-terminal domain"/>
    <property type="match status" value="1"/>
</dbReference>
<reference evidence="2" key="1">
    <citation type="journal article" date="2014" name="Genome Announc.">
        <title>Draft Genome Sequences of Marine Flavobacterium Nonlabens Strains NR17, NR24, NR27, NR32, NR33, and Ara13.</title>
        <authorList>
            <person name="Nakanishi M."/>
            <person name="Meirelles P."/>
            <person name="Suzuki R."/>
            <person name="Takatani N."/>
            <person name="Mino S."/>
            <person name="Suda W."/>
            <person name="Oshima K."/>
            <person name="Hattori M."/>
            <person name="Ohkuma M."/>
            <person name="Hosokawa M."/>
            <person name="Miyashita K."/>
            <person name="Thompson F.L."/>
            <person name="Niwa A."/>
            <person name="Sawabe T."/>
            <person name="Sawabe T."/>
        </authorList>
    </citation>
    <scope>NUCLEOTIDE SEQUENCE [LARGE SCALE GENOMIC DNA]</scope>
    <source>
        <strain evidence="2">JCM 19294</strain>
    </source>
</reference>
<dbReference type="PROSITE" id="PS50977">
    <property type="entry name" value="HTH_TETR_2"/>
    <property type="match status" value="1"/>
</dbReference>
<evidence type="ECO:0000256" key="1">
    <source>
        <dbReference type="ARBA" id="ARBA00023125"/>
    </source>
</evidence>
<dbReference type="SUPFAM" id="SSF46689">
    <property type="entry name" value="Homeodomain-like"/>
    <property type="match status" value="1"/>
</dbReference>
<organism evidence="2 3">
    <name type="scientific">Nonlabens tegetincola</name>
    <dbReference type="NCBI Taxonomy" id="323273"/>
    <lineage>
        <taxon>Bacteria</taxon>
        <taxon>Pseudomonadati</taxon>
        <taxon>Bacteroidota</taxon>
        <taxon>Flavobacteriia</taxon>
        <taxon>Flavobacteriales</taxon>
        <taxon>Flavobacteriaceae</taxon>
        <taxon>Nonlabens</taxon>
    </lineage>
</organism>
<dbReference type="Pfam" id="PF00440">
    <property type="entry name" value="TetR_N"/>
    <property type="match status" value="1"/>
</dbReference>
<dbReference type="Proteomes" id="UP000029221">
    <property type="component" value="Unassembled WGS sequence"/>
</dbReference>
<dbReference type="InterPro" id="IPR050624">
    <property type="entry name" value="HTH-type_Tx_Regulator"/>
</dbReference>
<keyword evidence="1" id="KW-0238">DNA-binding</keyword>
<evidence type="ECO:0000313" key="3">
    <source>
        <dbReference type="Proteomes" id="UP000029221"/>
    </source>
</evidence>
<dbReference type="Gene3D" id="1.10.10.60">
    <property type="entry name" value="Homeodomain-like"/>
    <property type="match status" value="1"/>
</dbReference>
<accession>A0A090QJB8</accession>
<dbReference type="PANTHER" id="PTHR43479:SF11">
    <property type="entry name" value="ACREF_ENVCD OPERON REPRESSOR-RELATED"/>
    <property type="match status" value="1"/>
</dbReference>
<keyword evidence="3" id="KW-1185">Reference proteome</keyword>
<protein>
    <submittedName>
        <fullName evidence="2">Transcriptional regulator</fullName>
    </submittedName>
</protein>
<dbReference type="GO" id="GO:0003677">
    <property type="term" value="F:DNA binding"/>
    <property type="evidence" value="ECO:0007669"/>
    <property type="project" value="UniProtKB-UniRule"/>
</dbReference>
<proteinExistence type="predicted"/>
<gene>
    <name evidence="2" type="ORF">JCM19294_2408</name>
</gene>
<dbReference type="EMBL" id="BBML01000001">
    <property type="protein sequence ID" value="GAK95626.1"/>
    <property type="molecule type" value="Genomic_DNA"/>
</dbReference>
<evidence type="ECO:0000313" key="2">
    <source>
        <dbReference type="EMBL" id="GAK95626.1"/>
    </source>
</evidence>
<dbReference type="InterPro" id="IPR001647">
    <property type="entry name" value="HTH_TetR"/>
</dbReference>